<organism evidence="2">
    <name type="scientific">Aphanomyces astaci</name>
    <name type="common">Crayfish plague agent</name>
    <dbReference type="NCBI Taxonomy" id="112090"/>
    <lineage>
        <taxon>Eukaryota</taxon>
        <taxon>Sar</taxon>
        <taxon>Stramenopiles</taxon>
        <taxon>Oomycota</taxon>
        <taxon>Saprolegniomycetes</taxon>
        <taxon>Saprolegniales</taxon>
        <taxon>Verrucalvaceae</taxon>
        <taxon>Aphanomyces</taxon>
    </lineage>
</organism>
<protein>
    <submittedName>
        <fullName evidence="2">Uncharacterized protein</fullName>
    </submittedName>
</protein>
<dbReference type="VEuPathDB" id="FungiDB:H257_11934"/>
<evidence type="ECO:0000313" key="2">
    <source>
        <dbReference type="EMBL" id="ETV73110.1"/>
    </source>
</evidence>
<dbReference type="GeneID" id="20813930"/>
<gene>
    <name evidence="2" type="ORF">H257_11934</name>
</gene>
<evidence type="ECO:0000256" key="1">
    <source>
        <dbReference type="SAM" id="MobiDB-lite"/>
    </source>
</evidence>
<feature type="compositionally biased region" description="Low complexity" evidence="1">
    <location>
        <begin position="1"/>
        <end position="19"/>
    </location>
</feature>
<name>W4G0A6_APHAT</name>
<dbReference type="EMBL" id="KI913150">
    <property type="protein sequence ID" value="ETV73110.1"/>
    <property type="molecule type" value="Genomic_DNA"/>
</dbReference>
<accession>W4G0A6</accession>
<dbReference type="AlphaFoldDB" id="W4G0A6"/>
<feature type="region of interest" description="Disordered" evidence="1">
    <location>
        <begin position="1"/>
        <end position="59"/>
    </location>
</feature>
<sequence length="109" mass="11796">MHTRLASSSQARAGAPRAQGGNGGPSTFGAALPKSRKTRQPVDGKPSTAGRIPRTPPPPPAYCCRTCARGLALETHPWPLQARRRWRKVRSADEHERSTGWLQPTACCT</sequence>
<dbReference type="RefSeq" id="XP_009837315.1">
    <property type="nucleotide sequence ID" value="XM_009839013.1"/>
</dbReference>
<reference evidence="2" key="1">
    <citation type="submission" date="2013-12" db="EMBL/GenBank/DDBJ databases">
        <title>The Genome Sequence of Aphanomyces astaci APO3.</title>
        <authorList>
            <consortium name="The Broad Institute Genomics Platform"/>
            <person name="Russ C."/>
            <person name="Tyler B."/>
            <person name="van West P."/>
            <person name="Dieguez-Uribeondo J."/>
            <person name="Young S.K."/>
            <person name="Zeng Q."/>
            <person name="Gargeya S."/>
            <person name="Fitzgerald M."/>
            <person name="Abouelleil A."/>
            <person name="Alvarado L."/>
            <person name="Chapman S.B."/>
            <person name="Gainer-Dewar J."/>
            <person name="Goldberg J."/>
            <person name="Griggs A."/>
            <person name="Gujja S."/>
            <person name="Hansen M."/>
            <person name="Howarth C."/>
            <person name="Imamovic A."/>
            <person name="Ireland A."/>
            <person name="Larimer J."/>
            <person name="McCowan C."/>
            <person name="Murphy C."/>
            <person name="Pearson M."/>
            <person name="Poon T.W."/>
            <person name="Priest M."/>
            <person name="Roberts A."/>
            <person name="Saif S."/>
            <person name="Shea T."/>
            <person name="Sykes S."/>
            <person name="Wortman J."/>
            <person name="Nusbaum C."/>
            <person name="Birren B."/>
        </authorList>
    </citation>
    <scope>NUCLEOTIDE SEQUENCE [LARGE SCALE GENOMIC DNA]</scope>
    <source>
        <strain evidence="2">APO3</strain>
    </source>
</reference>
<proteinExistence type="predicted"/>